<reference evidence="1" key="1">
    <citation type="submission" date="2021-01" db="EMBL/GenBank/DDBJ databases">
        <authorList>
            <consortium name="Genoscope - CEA"/>
            <person name="William W."/>
        </authorList>
    </citation>
    <scope>NUCLEOTIDE SEQUENCE</scope>
</reference>
<name>A0A816LEL4_BRANA</name>
<accession>A0A816LEL4</accession>
<dbReference type="AlphaFoldDB" id="A0A816LEL4"/>
<evidence type="ECO:0000313" key="1">
    <source>
        <dbReference type="EMBL" id="CAF1930233.1"/>
    </source>
</evidence>
<sequence length="52" mass="6807">MLYFEFFKMTLNYKNEETFICYIYFLNDFKIQLILYFSYMLEFSYMLYFEFF</sequence>
<proteinExistence type="predicted"/>
<dbReference type="Proteomes" id="UP001295469">
    <property type="component" value="Chromosome C05"/>
</dbReference>
<organism evidence="1">
    <name type="scientific">Brassica napus</name>
    <name type="common">Rape</name>
    <dbReference type="NCBI Taxonomy" id="3708"/>
    <lineage>
        <taxon>Eukaryota</taxon>
        <taxon>Viridiplantae</taxon>
        <taxon>Streptophyta</taxon>
        <taxon>Embryophyta</taxon>
        <taxon>Tracheophyta</taxon>
        <taxon>Spermatophyta</taxon>
        <taxon>Magnoliopsida</taxon>
        <taxon>eudicotyledons</taxon>
        <taxon>Gunneridae</taxon>
        <taxon>Pentapetalae</taxon>
        <taxon>rosids</taxon>
        <taxon>malvids</taxon>
        <taxon>Brassicales</taxon>
        <taxon>Brassicaceae</taxon>
        <taxon>Brassiceae</taxon>
        <taxon>Brassica</taxon>
    </lineage>
</organism>
<gene>
    <name evidence="1" type="ORF">DARMORV10_C05P37490.1</name>
</gene>
<dbReference type="EMBL" id="HG994369">
    <property type="protein sequence ID" value="CAF1930233.1"/>
    <property type="molecule type" value="Genomic_DNA"/>
</dbReference>
<protein>
    <submittedName>
        <fullName evidence="1">(rape) hypothetical protein</fullName>
    </submittedName>
</protein>